<dbReference type="CDD" id="cd00041">
    <property type="entry name" value="CUB"/>
    <property type="match status" value="1"/>
</dbReference>
<proteinExistence type="predicted"/>
<dbReference type="Proteomes" id="UP000887575">
    <property type="component" value="Unassembled WGS sequence"/>
</dbReference>
<evidence type="ECO:0000259" key="4">
    <source>
        <dbReference type="PROSITE" id="PS01180"/>
    </source>
</evidence>
<dbReference type="WBParaSite" id="MBELARI_LOCUS18292">
    <property type="protein sequence ID" value="MBELARI_LOCUS18292"/>
    <property type="gene ID" value="MBELARI_LOCUS18292"/>
</dbReference>
<keyword evidence="1" id="KW-0677">Repeat</keyword>
<dbReference type="SMART" id="SM00042">
    <property type="entry name" value="CUB"/>
    <property type="match status" value="1"/>
</dbReference>
<evidence type="ECO:0000256" key="2">
    <source>
        <dbReference type="ARBA" id="ARBA00023157"/>
    </source>
</evidence>
<organism evidence="5 6">
    <name type="scientific">Mesorhabditis belari</name>
    <dbReference type="NCBI Taxonomy" id="2138241"/>
    <lineage>
        <taxon>Eukaryota</taxon>
        <taxon>Metazoa</taxon>
        <taxon>Ecdysozoa</taxon>
        <taxon>Nematoda</taxon>
        <taxon>Chromadorea</taxon>
        <taxon>Rhabditida</taxon>
        <taxon>Rhabditina</taxon>
        <taxon>Rhabditomorpha</taxon>
        <taxon>Rhabditoidea</taxon>
        <taxon>Rhabditidae</taxon>
        <taxon>Mesorhabditinae</taxon>
        <taxon>Mesorhabditis</taxon>
    </lineage>
</organism>
<dbReference type="InterPro" id="IPR035914">
    <property type="entry name" value="Sperma_CUB_dom_sf"/>
</dbReference>
<feature type="domain" description="CUB" evidence="4">
    <location>
        <begin position="89"/>
        <end position="194"/>
    </location>
</feature>
<dbReference type="AlphaFoldDB" id="A0AAF3EW34"/>
<evidence type="ECO:0000256" key="1">
    <source>
        <dbReference type="ARBA" id="ARBA00022737"/>
    </source>
</evidence>
<evidence type="ECO:0000313" key="5">
    <source>
        <dbReference type="Proteomes" id="UP000887575"/>
    </source>
</evidence>
<keyword evidence="5" id="KW-1185">Reference proteome</keyword>
<keyword evidence="2" id="KW-1015">Disulfide bond</keyword>
<protein>
    <submittedName>
        <fullName evidence="6">CUB domain-containing protein</fullName>
    </submittedName>
</protein>
<sequence>MDIEWTLMCERDVLLLLEGAGDQAQSVHRYCLSEPRSDHQDLAGENQERFFKQISHSRYFTLIWKSDKTNERKGWKLEYEFVSPNTETCGFISNAATGVIHSPGYPNNYAPDLECIWDIIVPRGYHVKLEFETFDVQTTEKCDADYIVLSQEHEAQSFAPQGDYYFMFNNEQKEDPLCGINLPKVFKSESNRIR</sequence>
<accession>A0AAF3EW34</accession>
<dbReference type="PROSITE" id="PS01180">
    <property type="entry name" value="CUB"/>
    <property type="match status" value="1"/>
</dbReference>
<dbReference type="Pfam" id="PF00431">
    <property type="entry name" value="CUB"/>
    <property type="match status" value="1"/>
</dbReference>
<reference evidence="6" key="1">
    <citation type="submission" date="2024-02" db="UniProtKB">
        <authorList>
            <consortium name="WormBaseParasite"/>
        </authorList>
    </citation>
    <scope>IDENTIFICATION</scope>
</reference>
<evidence type="ECO:0000256" key="3">
    <source>
        <dbReference type="PROSITE-ProRule" id="PRU00059"/>
    </source>
</evidence>
<evidence type="ECO:0000313" key="6">
    <source>
        <dbReference type="WBParaSite" id="MBELARI_LOCUS18292"/>
    </source>
</evidence>
<dbReference type="InterPro" id="IPR000859">
    <property type="entry name" value="CUB_dom"/>
</dbReference>
<dbReference type="Gene3D" id="2.60.120.290">
    <property type="entry name" value="Spermadhesin, CUB domain"/>
    <property type="match status" value="2"/>
</dbReference>
<comment type="caution">
    <text evidence="3">Lacks conserved residue(s) required for the propagation of feature annotation.</text>
</comment>
<dbReference type="PANTHER" id="PTHR24251">
    <property type="entry name" value="OVOCHYMASE-RELATED"/>
    <property type="match status" value="1"/>
</dbReference>
<dbReference type="SUPFAM" id="SSF49854">
    <property type="entry name" value="Spermadhesin, CUB domain"/>
    <property type="match status" value="2"/>
</dbReference>
<name>A0AAF3EW34_9BILA</name>